<keyword evidence="5" id="KW-0864">Zinc transport</keyword>
<feature type="transmembrane region" description="Helical" evidence="9">
    <location>
        <begin position="103"/>
        <end position="122"/>
    </location>
</feature>
<protein>
    <submittedName>
        <fullName evidence="12">Cation efflux system protein, CDF family</fullName>
    </submittedName>
</protein>
<keyword evidence="4 9" id="KW-0812">Transmembrane</keyword>
<keyword evidence="13" id="KW-1185">Reference proteome</keyword>
<dbReference type="InterPro" id="IPR050681">
    <property type="entry name" value="CDF/SLC30A"/>
</dbReference>
<evidence type="ECO:0000256" key="7">
    <source>
        <dbReference type="ARBA" id="ARBA00023065"/>
    </source>
</evidence>
<dbReference type="InterPro" id="IPR027470">
    <property type="entry name" value="Cation_efflux_CTD"/>
</dbReference>
<dbReference type="EMBL" id="LN681225">
    <property type="protein sequence ID" value="CEK11777.1"/>
    <property type="molecule type" value="Genomic_DNA"/>
</dbReference>
<dbReference type="PANTHER" id="PTHR11562">
    <property type="entry name" value="CATION EFFLUX PROTEIN/ ZINC TRANSPORTER"/>
    <property type="match status" value="1"/>
</dbReference>
<evidence type="ECO:0000313" key="12">
    <source>
        <dbReference type="EMBL" id="CEK11777.1"/>
    </source>
</evidence>
<keyword evidence="6 9" id="KW-1133">Transmembrane helix</keyword>
<comment type="similarity">
    <text evidence="2">Belongs to the cation diffusion facilitator (CDF) transporter (TC 2.A.4) family. SLC30A subfamily.</text>
</comment>
<keyword evidence="5" id="KW-0862">Zinc</keyword>
<evidence type="ECO:0000256" key="3">
    <source>
        <dbReference type="ARBA" id="ARBA00022448"/>
    </source>
</evidence>
<evidence type="ECO:0000256" key="6">
    <source>
        <dbReference type="ARBA" id="ARBA00022989"/>
    </source>
</evidence>
<evidence type="ECO:0000256" key="1">
    <source>
        <dbReference type="ARBA" id="ARBA00004141"/>
    </source>
</evidence>
<dbReference type="GO" id="GO:0005385">
    <property type="term" value="F:zinc ion transmembrane transporter activity"/>
    <property type="evidence" value="ECO:0007669"/>
    <property type="project" value="TreeGrafter"/>
</dbReference>
<dbReference type="NCBIfam" id="TIGR01297">
    <property type="entry name" value="CDF"/>
    <property type="match status" value="1"/>
</dbReference>
<feature type="transmembrane region" description="Helical" evidence="9">
    <location>
        <begin position="204"/>
        <end position="226"/>
    </location>
</feature>
<dbReference type="KEGG" id="lha:LHA_2777"/>
<proteinExistence type="inferred from homology"/>
<organism evidence="12 13">
    <name type="scientific">Legionella hackeliae</name>
    <dbReference type="NCBI Taxonomy" id="449"/>
    <lineage>
        <taxon>Bacteria</taxon>
        <taxon>Pseudomonadati</taxon>
        <taxon>Pseudomonadota</taxon>
        <taxon>Gammaproteobacteria</taxon>
        <taxon>Legionellales</taxon>
        <taxon>Legionellaceae</taxon>
        <taxon>Legionella</taxon>
    </lineage>
</organism>
<evidence type="ECO:0000259" key="10">
    <source>
        <dbReference type="Pfam" id="PF01545"/>
    </source>
</evidence>
<evidence type="ECO:0000256" key="8">
    <source>
        <dbReference type="ARBA" id="ARBA00023136"/>
    </source>
</evidence>
<dbReference type="GO" id="GO:0005886">
    <property type="term" value="C:plasma membrane"/>
    <property type="evidence" value="ECO:0007669"/>
    <property type="project" value="TreeGrafter"/>
</dbReference>
<evidence type="ECO:0000256" key="5">
    <source>
        <dbReference type="ARBA" id="ARBA00022906"/>
    </source>
</evidence>
<evidence type="ECO:0000256" key="4">
    <source>
        <dbReference type="ARBA" id="ARBA00022692"/>
    </source>
</evidence>
<comment type="subcellular location">
    <subcellularLocation>
        <location evidence="1">Membrane</location>
        <topology evidence="1">Multi-pass membrane protein</topology>
    </subcellularLocation>
</comment>
<accession>A0A0A8UXD1</accession>
<dbReference type="OrthoDB" id="9809646at2"/>
<name>A0A0A8UXD1_LEGHA</name>
<keyword evidence="3" id="KW-0813">Transport</keyword>
<sequence>MIFHQNEQDDCNHGHHHDHEHGHSHHHNISQFNSAFLIAIIANGLFVICQVIFAYLANSTSLLADAVHNLGDVLSLILAWIANGLLKRLPTNHTTYGMKKTSILAALANGVLLVFTCGIIATEAMYKLFSPTEVHAVSVIIVASIGILVNGATAALFLRGTDDLNIRGAFLHLLYDALISVGVVLSATILYFTGWLWIDPVVGLLIAFLILKGTWSLFTDSFHLIIDAVPRGISWMEVRDSLQAEPGVKEVHDLHIWALSTKENALSVHLYMPDTPMSDEARLALVKMLRKKHQIHHATIQVEGNLSFCEDACKPILD</sequence>
<evidence type="ECO:0000256" key="9">
    <source>
        <dbReference type="SAM" id="Phobius"/>
    </source>
</evidence>
<dbReference type="PANTHER" id="PTHR11562:SF17">
    <property type="entry name" value="RE54080P-RELATED"/>
    <property type="match status" value="1"/>
</dbReference>
<gene>
    <name evidence="12" type="ORF">LHA_2777</name>
</gene>
<dbReference type="Gene3D" id="1.20.1510.10">
    <property type="entry name" value="Cation efflux protein transmembrane domain"/>
    <property type="match status" value="1"/>
</dbReference>
<dbReference type="Proteomes" id="UP000032803">
    <property type="component" value="Chromosome I"/>
</dbReference>
<dbReference type="HOGENOM" id="CLU_013430_0_0_6"/>
<dbReference type="SUPFAM" id="SSF161111">
    <property type="entry name" value="Cation efflux protein transmembrane domain-like"/>
    <property type="match status" value="1"/>
</dbReference>
<dbReference type="InterPro" id="IPR058533">
    <property type="entry name" value="Cation_efflux_TM"/>
</dbReference>
<keyword evidence="8 9" id="KW-0472">Membrane</keyword>
<dbReference type="Pfam" id="PF16916">
    <property type="entry name" value="ZT_dimer"/>
    <property type="match status" value="1"/>
</dbReference>
<dbReference type="AlphaFoldDB" id="A0A0A8UXD1"/>
<evidence type="ECO:0000259" key="11">
    <source>
        <dbReference type="Pfam" id="PF16916"/>
    </source>
</evidence>
<feature type="transmembrane region" description="Helical" evidence="9">
    <location>
        <begin position="62"/>
        <end position="82"/>
    </location>
</feature>
<evidence type="ECO:0000313" key="13">
    <source>
        <dbReference type="Proteomes" id="UP000032803"/>
    </source>
</evidence>
<dbReference type="InterPro" id="IPR027469">
    <property type="entry name" value="Cation_efflux_TMD_sf"/>
</dbReference>
<reference evidence="13" key="1">
    <citation type="submission" date="2014-09" db="EMBL/GenBank/DDBJ databases">
        <authorList>
            <person name="Gomez-Valero L."/>
        </authorList>
    </citation>
    <scope>NUCLEOTIDE SEQUENCE [LARGE SCALE GENOMIC DNA]</scope>
    <source>
        <strain evidence="13">ATCC35250</strain>
    </source>
</reference>
<dbReference type="InterPro" id="IPR036837">
    <property type="entry name" value="Cation_efflux_CTD_sf"/>
</dbReference>
<feature type="domain" description="Cation efflux protein transmembrane" evidence="10">
    <location>
        <begin position="37"/>
        <end position="224"/>
    </location>
</feature>
<dbReference type="SUPFAM" id="SSF160240">
    <property type="entry name" value="Cation efflux protein cytoplasmic domain-like"/>
    <property type="match status" value="1"/>
</dbReference>
<dbReference type="InterPro" id="IPR002524">
    <property type="entry name" value="Cation_efflux"/>
</dbReference>
<feature type="transmembrane region" description="Helical" evidence="9">
    <location>
        <begin position="35"/>
        <end position="56"/>
    </location>
</feature>
<dbReference type="Pfam" id="PF01545">
    <property type="entry name" value="Cation_efflux"/>
    <property type="match status" value="1"/>
</dbReference>
<dbReference type="RefSeq" id="WP_045106908.1">
    <property type="nucleotide sequence ID" value="NZ_LN681225.1"/>
</dbReference>
<dbReference type="PATRIC" id="fig|449.7.peg.2416"/>
<feature type="transmembrane region" description="Helical" evidence="9">
    <location>
        <begin position="170"/>
        <end position="198"/>
    </location>
</feature>
<feature type="domain" description="Cation efflux protein cytoplasmic" evidence="11">
    <location>
        <begin position="233"/>
        <end position="303"/>
    </location>
</feature>
<keyword evidence="7" id="KW-0406">Ion transport</keyword>
<feature type="transmembrane region" description="Helical" evidence="9">
    <location>
        <begin position="134"/>
        <end position="158"/>
    </location>
</feature>
<dbReference type="STRING" id="449.LHA_2777"/>
<evidence type="ECO:0000256" key="2">
    <source>
        <dbReference type="ARBA" id="ARBA00008873"/>
    </source>
</evidence>